<dbReference type="Gene3D" id="1.20.1250.20">
    <property type="entry name" value="MFS general substrate transporter like domains"/>
    <property type="match status" value="2"/>
</dbReference>
<feature type="transmembrane region" description="Helical" evidence="4">
    <location>
        <begin position="327"/>
        <end position="349"/>
    </location>
</feature>
<reference evidence="5" key="2">
    <citation type="submission" date="2020-09" db="EMBL/GenBank/DDBJ databases">
        <authorList>
            <person name="Sun Q."/>
            <person name="Zhou Y."/>
        </authorList>
    </citation>
    <scope>NUCLEOTIDE SEQUENCE</scope>
    <source>
        <strain evidence="5">CGMCC 1.15320</strain>
    </source>
</reference>
<evidence type="ECO:0000256" key="4">
    <source>
        <dbReference type="SAM" id="Phobius"/>
    </source>
</evidence>
<evidence type="ECO:0000256" key="2">
    <source>
        <dbReference type="ARBA" id="ARBA00022989"/>
    </source>
</evidence>
<feature type="transmembrane region" description="Helical" evidence="4">
    <location>
        <begin position="69"/>
        <end position="86"/>
    </location>
</feature>
<dbReference type="InterPro" id="IPR036259">
    <property type="entry name" value="MFS_trans_sf"/>
</dbReference>
<keyword evidence="1 4" id="KW-0812">Transmembrane</keyword>
<feature type="transmembrane region" description="Helical" evidence="4">
    <location>
        <begin position="129"/>
        <end position="148"/>
    </location>
</feature>
<feature type="transmembrane region" description="Helical" evidence="4">
    <location>
        <begin position="35"/>
        <end position="57"/>
    </location>
</feature>
<dbReference type="Proteomes" id="UP000636264">
    <property type="component" value="Unassembled WGS sequence"/>
</dbReference>
<dbReference type="SUPFAM" id="SSF103473">
    <property type="entry name" value="MFS general substrate transporter"/>
    <property type="match status" value="1"/>
</dbReference>
<feature type="transmembrane region" description="Helical" evidence="4">
    <location>
        <begin position="7"/>
        <end position="29"/>
    </location>
</feature>
<organism evidence="5 6">
    <name type="scientific">Nitratireductor aestuarii</name>
    <dbReference type="NCBI Taxonomy" id="1735103"/>
    <lineage>
        <taxon>Bacteria</taxon>
        <taxon>Pseudomonadati</taxon>
        <taxon>Pseudomonadota</taxon>
        <taxon>Alphaproteobacteria</taxon>
        <taxon>Hyphomicrobiales</taxon>
        <taxon>Phyllobacteriaceae</taxon>
        <taxon>Nitratireductor</taxon>
    </lineage>
</organism>
<evidence type="ECO:0000256" key="1">
    <source>
        <dbReference type="ARBA" id="ARBA00022692"/>
    </source>
</evidence>
<sequence length="411" mass="42905">MIIGPIIPILTSVALMILGSGALSTVIGIRLDANGYSPIAVGIVTAAYYTGLTLGSLQSTRLISRVGHIRAFAAFASIFSAATLGHALLPGIVAWCGLRFVIGICVAGIYMCVESWLNDHATNETRGKILSQYMITLYAAMAAGQQLINFDKPGAAFLFMIIAILLSLSLVPIALTRATAPALPNTATVGLKKLYLASPLGVAGAFLSGGLAGALYGLGPVYGAQSGFSISGTATFMTVLIAGGVSLQWPLGFLSDVFDRRRVINAISIAMTFVSILLVMLPSDEGWLFSGLAFLFGGLLFSLYPLSMGHTNDHVSKEEMIGTSGALILLNSFGAILGPLVASWAMSLIGPEGLFLFMAIGAAGLGAFGIWRTFVRESPSAEDQMAFQPIPQTSPAVVPLHPEAEEDVAAQ</sequence>
<dbReference type="InterPro" id="IPR011701">
    <property type="entry name" value="MFS"/>
</dbReference>
<feature type="transmembrane region" description="Helical" evidence="4">
    <location>
        <begin position="195"/>
        <end position="216"/>
    </location>
</feature>
<dbReference type="EMBL" id="BMIF01000004">
    <property type="protein sequence ID" value="GGA62961.1"/>
    <property type="molecule type" value="Genomic_DNA"/>
</dbReference>
<keyword evidence="2 4" id="KW-1133">Transmembrane helix</keyword>
<feature type="transmembrane region" description="Helical" evidence="4">
    <location>
        <begin position="154"/>
        <end position="175"/>
    </location>
</feature>
<dbReference type="GO" id="GO:0022857">
    <property type="term" value="F:transmembrane transporter activity"/>
    <property type="evidence" value="ECO:0007669"/>
    <property type="project" value="InterPro"/>
</dbReference>
<dbReference type="InterPro" id="IPR047200">
    <property type="entry name" value="MFS_YcaD-like"/>
</dbReference>
<feature type="transmembrane region" description="Helical" evidence="4">
    <location>
        <begin position="355"/>
        <end position="375"/>
    </location>
</feature>
<keyword evidence="3 4" id="KW-0472">Membrane</keyword>
<gene>
    <name evidence="5" type="ORF">GCM10011385_15930</name>
</gene>
<feature type="transmembrane region" description="Helical" evidence="4">
    <location>
        <begin position="287"/>
        <end position="306"/>
    </location>
</feature>
<proteinExistence type="predicted"/>
<feature type="transmembrane region" description="Helical" evidence="4">
    <location>
        <begin position="92"/>
        <end position="117"/>
    </location>
</feature>
<reference evidence="5" key="1">
    <citation type="journal article" date="2014" name="Int. J. Syst. Evol. Microbiol.">
        <title>Complete genome sequence of Corynebacterium casei LMG S-19264T (=DSM 44701T), isolated from a smear-ripened cheese.</title>
        <authorList>
            <consortium name="US DOE Joint Genome Institute (JGI-PGF)"/>
            <person name="Walter F."/>
            <person name="Albersmeier A."/>
            <person name="Kalinowski J."/>
            <person name="Ruckert C."/>
        </authorList>
    </citation>
    <scope>NUCLEOTIDE SEQUENCE</scope>
    <source>
        <strain evidence="5">CGMCC 1.15320</strain>
    </source>
</reference>
<keyword evidence="6" id="KW-1185">Reference proteome</keyword>
<evidence type="ECO:0000313" key="5">
    <source>
        <dbReference type="EMBL" id="GGA62961.1"/>
    </source>
</evidence>
<feature type="transmembrane region" description="Helical" evidence="4">
    <location>
        <begin position="263"/>
        <end position="281"/>
    </location>
</feature>
<evidence type="ECO:0000313" key="6">
    <source>
        <dbReference type="Proteomes" id="UP000636264"/>
    </source>
</evidence>
<dbReference type="RefSeq" id="WP_210315512.1">
    <property type="nucleotide sequence ID" value="NZ_BMIF01000004.1"/>
</dbReference>
<dbReference type="CDD" id="cd17477">
    <property type="entry name" value="MFS_YcaD_like"/>
    <property type="match status" value="1"/>
</dbReference>
<dbReference type="PANTHER" id="PTHR23521">
    <property type="entry name" value="TRANSPORTER MFS SUPERFAMILY"/>
    <property type="match status" value="1"/>
</dbReference>
<dbReference type="AlphaFoldDB" id="A0A916RMN7"/>
<dbReference type="PANTHER" id="PTHR23521:SF3">
    <property type="entry name" value="MFS TRANSPORTER"/>
    <property type="match status" value="1"/>
</dbReference>
<protein>
    <submittedName>
        <fullName evidence="5">MFS transporter</fullName>
    </submittedName>
</protein>
<dbReference type="GO" id="GO:0005886">
    <property type="term" value="C:plasma membrane"/>
    <property type="evidence" value="ECO:0007669"/>
    <property type="project" value="TreeGrafter"/>
</dbReference>
<comment type="caution">
    <text evidence="5">The sequence shown here is derived from an EMBL/GenBank/DDBJ whole genome shotgun (WGS) entry which is preliminary data.</text>
</comment>
<evidence type="ECO:0000256" key="3">
    <source>
        <dbReference type="ARBA" id="ARBA00023136"/>
    </source>
</evidence>
<name>A0A916RMN7_9HYPH</name>
<dbReference type="Pfam" id="PF07690">
    <property type="entry name" value="MFS_1"/>
    <property type="match status" value="1"/>
</dbReference>
<feature type="transmembrane region" description="Helical" evidence="4">
    <location>
        <begin position="228"/>
        <end position="251"/>
    </location>
</feature>
<accession>A0A916RMN7</accession>